<dbReference type="SUPFAM" id="SSF53383">
    <property type="entry name" value="PLP-dependent transferases"/>
    <property type="match status" value="1"/>
</dbReference>
<evidence type="ECO:0000256" key="5">
    <source>
        <dbReference type="ARBA" id="ARBA00022576"/>
    </source>
</evidence>
<dbReference type="GO" id="GO:0009102">
    <property type="term" value="P:biotin biosynthetic process"/>
    <property type="evidence" value="ECO:0007669"/>
    <property type="project" value="UniProtKB-UniRule"/>
</dbReference>
<comment type="pathway">
    <text evidence="11">Cofactor biosynthesis; biotin biosynthesis; 7,8-diaminononanoate from 8-amino-7-oxononanoate (SAM route): step 1/1.</text>
</comment>
<protein>
    <recommendedName>
        <fullName evidence="11">Adenosylmethionine-8-amino-7-oxononanoate aminotransferase</fullName>
        <ecNumber evidence="11">2.6.1.62</ecNumber>
    </recommendedName>
    <alternativeName>
        <fullName evidence="11">7,8-diamino-pelargonic acid aminotransferase</fullName>
        <shortName evidence="11">DAPA AT</shortName>
        <shortName evidence="11">DAPA aminotransferase</shortName>
    </alternativeName>
    <alternativeName>
        <fullName evidence="11">7,8-diaminononanoate synthase</fullName>
        <shortName evidence="11">DANS</shortName>
    </alternativeName>
    <alternativeName>
        <fullName evidence="11">Diaminopelargonic acid synthase</fullName>
    </alternativeName>
</protein>
<dbReference type="GO" id="GO:0005737">
    <property type="term" value="C:cytoplasm"/>
    <property type="evidence" value="ECO:0007669"/>
    <property type="project" value="UniProtKB-SubCell"/>
</dbReference>
<evidence type="ECO:0000256" key="2">
    <source>
        <dbReference type="ARBA" id="ARBA00004496"/>
    </source>
</evidence>
<evidence type="ECO:0000256" key="3">
    <source>
        <dbReference type="ARBA" id="ARBA00011738"/>
    </source>
</evidence>
<comment type="similarity">
    <text evidence="10 11">Belongs to the class-III pyridoxal-phosphate-dependent aminotransferase family. BioA subfamily.</text>
</comment>
<dbReference type="AlphaFoldDB" id="A0AAC9RJQ2"/>
<dbReference type="InterPro" id="IPR005815">
    <property type="entry name" value="BioA"/>
</dbReference>
<evidence type="ECO:0000313" key="13">
    <source>
        <dbReference type="Proteomes" id="UP000192478"/>
    </source>
</evidence>
<dbReference type="EC" id="2.6.1.62" evidence="11"/>
<dbReference type="GO" id="GO:0030170">
    <property type="term" value="F:pyridoxal phosphate binding"/>
    <property type="evidence" value="ECO:0007669"/>
    <property type="project" value="UniProtKB-UniRule"/>
</dbReference>
<feature type="binding site" evidence="11">
    <location>
        <begin position="320"/>
        <end position="321"/>
    </location>
    <ligand>
        <name>pyridoxal 5'-phosphate</name>
        <dbReference type="ChEBI" id="CHEBI:597326"/>
    </ligand>
</feature>
<comment type="cofactor">
    <cofactor evidence="1 11">
        <name>pyridoxal 5'-phosphate</name>
        <dbReference type="ChEBI" id="CHEBI:597326"/>
    </cofactor>
</comment>
<evidence type="ECO:0000256" key="7">
    <source>
        <dbReference type="ARBA" id="ARBA00022691"/>
    </source>
</evidence>
<feature type="modified residue" description="N6-(pyridoxal phosphate)lysine" evidence="11">
    <location>
        <position position="284"/>
    </location>
</feature>
<feature type="binding site" evidence="11">
    <location>
        <position position="415"/>
    </location>
    <ligand>
        <name>substrate</name>
    </ligand>
</feature>
<comment type="subcellular location">
    <subcellularLocation>
        <location evidence="2 11">Cytoplasm</location>
    </subcellularLocation>
</comment>
<dbReference type="GO" id="GO:0004015">
    <property type="term" value="F:adenosylmethionine-8-amino-7-oxononanoate transaminase activity"/>
    <property type="evidence" value="ECO:0007669"/>
    <property type="project" value="UniProtKB-UniRule"/>
</dbReference>
<dbReference type="HAMAP" id="MF_00834">
    <property type="entry name" value="BioA"/>
    <property type="match status" value="1"/>
</dbReference>
<evidence type="ECO:0000256" key="8">
    <source>
        <dbReference type="ARBA" id="ARBA00022756"/>
    </source>
</evidence>
<comment type="function">
    <text evidence="11">Catalyzes the transfer of the alpha-amino group from S-adenosyl-L-methionine (SAM) to 7-keto-8-aminopelargonic acid (KAPA) to form 7,8-diaminopelargonic acid (DAPA). It is the only aminotransferase known to utilize SAM as an amino donor.</text>
</comment>
<evidence type="ECO:0000256" key="4">
    <source>
        <dbReference type="ARBA" id="ARBA00022490"/>
    </source>
</evidence>
<dbReference type="PIRSF" id="PIRSF000521">
    <property type="entry name" value="Transaminase_4ab_Lys_Orn"/>
    <property type="match status" value="1"/>
</dbReference>
<name>A0AAC9RJQ2_9CLOT</name>
<dbReference type="EMBL" id="CP020559">
    <property type="protein sequence ID" value="ARE86947.1"/>
    <property type="molecule type" value="Genomic_DNA"/>
</dbReference>
<accession>A0AAC9RJQ2</accession>
<dbReference type="Pfam" id="PF00202">
    <property type="entry name" value="Aminotran_3"/>
    <property type="match status" value="1"/>
</dbReference>
<evidence type="ECO:0000256" key="10">
    <source>
        <dbReference type="ARBA" id="ARBA00060970"/>
    </source>
</evidence>
<reference evidence="12 13" key="1">
    <citation type="submission" date="2017-03" db="EMBL/GenBank/DDBJ databases">
        <title>Complete sequence of Clostridium formicaceticum DSM 92.</title>
        <authorList>
            <person name="Poehlein A."/>
            <person name="Karl M."/>
            <person name="Bengelsdorf F.R."/>
            <person name="Duerre P."/>
            <person name="Daniel R."/>
        </authorList>
    </citation>
    <scope>NUCLEOTIDE SEQUENCE [LARGE SCALE GENOMIC DNA]</scope>
    <source>
        <strain evidence="12 13">DSM 92</strain>
    </source>
</reference>
<keyword evidence="5 11" id="KW-0032">Aminotransferase</keyword>
<dbReference type="PROSITE" id="PS00600">
    <property type="entry name" value="AA_TRANSFER_CLASS_3"/>
    <property type="match status" value="1"/>
</dbReference>
<keyword evidence="6 11" id="KW-0808">Transferase</keyword>
<dbReference type="NCBIfam" id="NF004624">
    <property type="entry name" value="PRK05964.1"/>
    <property type="match status" value="1"/>
</dbReference>
<keyword evidence="9 11" id="KW-0663">Pyridoxal phosphate</keyword>
<dbReference type="InterPro" id="IPR015421">
    <property type="entry name" value="PyrdxlP-dep_Trfase_major"/>
</dbReference>
<evidence type="ECO:0000256" key="6">
    <source>
        <dbReference type="ARBA" id="ARBA00022679"/>
    </source>
</evidence>
<evidence type="ECO:0000256" key="9">
    <source>
        <dbReference type="ARBA" id="ARBA00022898"/>
    </source>
</evidence>
<dbReference type="Gene3D" id="3.40.640.10">
    <property type="entry name" value="Type I PLP-dependent aspartate aminotransferase-like (Major domain)"/>
    <property type="match status" value="1"/>
</dbReference>
<keyword evidence="4 11" id="KW-0963">Cytoplasm</keyword>
<keyword evidence="8 11" id="KW-0093">Biotin biosynthesis</keyword>
<proteinExistence type="inferred from homology"/>
<comment type="subunit">
    <text evidence="3 11">Homodimer.</text>
</comment>
<dbReference type="PANTHER" id="PTHR42684">
    <property type="entry name" value="ADENOSYLMETHIONINE-8-AMINO-7-OXONONANOATE AMINOTRANSFERASE"/>
    <property type="match status" value="1"/>
</dbReference>
<keyword evidence="7 11" id="KW-0949">S-adenosyl-L-methionine</keyword>
<organism evidence="12 13">
    <name type="scientific">Clostridium formicaceticum</name>
    <dbReference type="NCBI Taxonomy" id="1497"/>
    <lineage>
        <taxon>Bacteria</taxon>
        <taxon>Bacillati</taxon>
        <taxon>Bacillota</taxon>
        <taxon>Clostridia</taxon>
        <taxon>Eubacteriales</taxon>
        <taxon>Clostridiaceae</taxon>
        <taxon>Clostridium</taxon>
    </lineage>
</organism>
<dbReference type="InterPro" id="IPR015422">
    <property type="entry name" value="PyrdxlP-dep_Trfase_small"/>
</dbReference>
<dbReference type="InterPro" id="IPR049704">
    <property type="entry name" value="Aminotrans_3_PPA_site"/>
</dbReference>
<evidence type="ECO:0000256" key="1">
    <source>
        <dbReference type="ARBA" id="ARBA00001933"/>
    </source>
</evidence>
<feature type="binding site" evidence="11">
    <location>
        <position position="149"/>
    </location>
    <ligand>
        <name>substrate</name>
    </ligand>
</feature>
<feature type="binding site" evidence="11">
    <location>
        <position position="255"/>
    </location>
    <ligand>
        <name>pyridoxal 5'-phosphate</name>
        <dbReference type="ChEBI" id="CHEBI:597326"/>
    </ligand>
</feature>
<dbReference type="Proteomes" id="UP000192478">
    <property type="component" value="Chromosome"/>
</dbReference>
<sequence length="453" mass="51552">MSEMRNFQKKDLKYIWHPCSQMKDYETFPPIVIRRGEGVFLEDMDGKKYLDAVSSWWVNLFGHANQRINDALYNQANKLEHVIFSNFSHEPAIALAEKIIGVSPKGLSKVFFGDNGSSAVEIALKISFQYHQQIGKTKKTKFVALTEAYHGETIGALSVGGVDLYNKIYKPLLLDVIRVQGPDCFRCAYGRNRNDCSAQCFQHMEKTLEKQHEEITAIIIEPMVQAAAGMKIYAAEYLKKLRKLCDQYDINLIADEIAVGFGRTGEMFACNHASISPDIMCVSKGLTAGYLPLSLTIMSDKIYDAFYDDYSTMKAFLHSHSYSGNPLGCAVAVETLKIFEEENIIEKNKIKSKFLKEKVEETIRDIPYVGEFRQIGMIGAIELVKDQSTKEGFDWRQRVGYEIYKIAVQKGVLLRPLGNIIYFMPPYIINNDEIEFMVKTARDAILAYFRNNI</sequence>
<dbReference type="PANTHER" id="PTHR42684:SF17">
    <property type="entry name" value="ADENOSYLMETHIONINE-8-AMINO-7-OXONONANOATE AMINOTRANSFERASE"/>
    <property type="match status" value="1"/>
</dbReference>
<feature type="binding site" evidence="11">
    <location>
        <begin position="116"/>
        <end position="117"/>
    </location>
    <ligand>
        <name>pyridoxal 5'-phosphate</name>
        <dbReference type="ChEBI" id="CHEBI:597326"/>
    </ligand>
</feature>
<feature type="binding site" evidence="11">
    <location>
        <position position="284"/>
    </location>
    <ligand>
        <name>substrate</name>
    </ligand>
</feature>
<dbReference type="InterPro" id="IPR005814">
    <property type="entry name" value="Aminotrans_3"/>
</dbReference>
<feature type="site" description="Participates in the substrate recognition with KAPA and in a stacking interaction with the adenine ring of SAM" evidence="11">
    <location>
        <position position="19"/>
    </location>
</feature>
<comment type="catalytic activity">
    <reaction evidence="11">
        <text>(8S)-8-amino-7-oxononanoate + S-adenosyl-L-methionine = S-adenosyl-4-methylsulfanyl-2-oxobutanoate + (7R,8S)-7,8-diammoniononanoate</text>
        <dbReference type="Rhea" id="RHEA:16861"/>
        <dbReference type="ChEBI" id="CHEBI:16490"/>
        <dbReference type="ChEBI" id="CHEBI:59789"/>
        <dbReference type="ChEBI" id="CHEBI:149468"/>
        <dbReference type="ChEBI" id="CHEBI:149469"/>
        <dbReference type="EC" id="2.6.1.62"/>
    </reaction>
</comment>
<feature type="binding site" evidence="11">
    <location>
        <position position="319"/>
    </location>
    <ligand>
        <name>substrate</name>
    </ligand>
</feature>
<evidence type="ECO:0000313" key="12">
    <source>
        <dbReference type="EMBL" id="ARE86947.1"/>
    </source>
</evidence>
<dbReference type="Gene3D" id="3.90.1150.10">
    <property type="entry name" value="Aspartate Aminotransferase, domain 1"/>
    <property type="match status" value="1"/>
</dbReference>
<dbReference type="NCBIfam" id="TIGR00508">
    <property type="entry name" value="bioA"/>
    <property type="match status" value="1"/>
</dbReference>
<gene>
    <name evidence="11 12" type="primary">bioA</name>
    <name evidence="12" type="ORF">CLFO_13310</name>
</gene>
<dbReference type="InterPro" id="IPR015424">
    <property type="entry name" value="PyrdxlP-dep_Trfase"/>
</dbReference>
<dbReference type="FunFam" id="3.40.640.10:FF:000078">
    <property type="entry name" value="Adenosylmethionine-8-amino-7-oxononanoate aminotransferase"/>
    <property type="match status" value="1"/>
</dbReference>
<evidence type="ECO:0000256" key="11">
    <source>
        <dbReference type="HAMAP-Rule" id="MF_00834"/>
    </source>
</evidence>
<dbReference type="CDD" id="cd00610">
    <property type="entry name" value="OAT_like"/>
    <property type="match status" value="1"/>
</dbReference>
<feature type="binding site" evidence="11">
    <location>
        <position position="56"/>
    </location>
    <ligand>
        <name>substrate</name>
    </ligand>
</feature>